<dbReference type="Gene3D" id="3.40.50.12240">
    <property type="match status" value="1"/>
</dbReference>
<evidence type="ECO:0000256" key="7">
    <source>
        <dbReference type="ARBA" id="ARBA00022967"/>
    </source>
</evidence>
<feature type="domain" description="AAA+ ATPase" evidence="10">
    <location>
        <begin position="153"/>
        <end position="334"/>
    </location>
</feature>
<evidence type="ECO:0000256" key="9">
    <source>
        <dbReference type="SAM" id="MobiDB-lite"/>
    </source>
</evidence>
<reference evidence="11 12" key="1">
    <citation type="submission" date="2019-02" db="EMBL/GenBank/DDBJ databases">
        <title>Deep-cultivation of Planctomycetes and their phenomic and genomic characterization uncovers novel biology.</title>
        <authorList>
            <person name="Wiegand S."/>
            <person name="Jogler M."/>
            <person name="Boedeker C."/>
            <person name="Pinto D."/>
            <person name="Vollmers J."/>
            <person name="Rivas-Marin E."/>
            <person name="Kohn T."/>
            <person name="Peeters S.H."/>
            <person name="Heuer A."/>
            <person name="Rast P."/>
            <person name="Oberbeckmann S."/>
            <person name="Bunk B."/>
            <person name="Jeske O."/>
            <person name="Meyerdierks A."/>
            <person name="Storesund J.E."/>
            <person name="Kallscheuer N."/>
            <person name="Luecker S."/>
            <person name="Lage O.M."/>
            <person name="Pohl T."/>
            <person name="Merkel B.J."/>
            <person name="Hornburger P."/>
            <person name="Mueller R.-W."/>
            <person name="Bruemmer F."/>
            <person name="Labrenz M."/>
            <person name="Spormann A.M."/>
            <person name="Op den Camp H."/>
            <person name="Overmann J."/>
            <person name="Amann R."/>
            <person name="Jetten M.S.M."/>
            <person name="Mascher T."/>
            <person name="Medema M.H."/>
            <person name="Devos D.P."/>
            <person name="Kaster A.-K."/>
            <person name="Ovreas L."/>
            <person name="Rohde M."/>
            <person name="Galperin M.Y."/>
            <person name="Jogler C."/>
        </authorList>
    </citation>
    <scope>NUCLEOTIDE SEQUENCE [LARGE SCALE GENOMIC DNA]</scope>
    <source>
        <strain evidence="11 12">HG66A1</strain>
    </source>
</reference>
<dbReference type="Proteomes" id="UP000320421">
    <property type="component" value="Chromosome"/>
</dbReference>
<evidence type="ECO:0000256" key="5">
    <source>
        <dbReference type="ARBA" id="ARBA00022840"/>
    </source>
</evidence>
<dbReference type="Pfam" id="PF18269">
    <property type="entry name" value="T3SS_ATPase_C"/>
    <property type="match status" value="1"/>
</dbReference>
<dbReference type="GO" id="GO:0016887">
    <property type="term" value="F:ATP hydrolysis activity"/>
    <property type="evidence" value="ECO:0007669"/>
    <property type="project" value="InterPro"/>
</dbReference>
<dbReference type="InterPro" id="IPR040627">
    <property type="entry name" value="T3SS_ATPase_C"/>
</dbReference>
<keyword evidence="3" id="KW-0963">Cytoplasm</keyword>
<gene>
    <name evidence="11" type="primary">yscN</name>
    <name evidence="11" type="ORF">HG66A1_21740</name>
</gene>
<comment type="subcellular location">
    <subcellularLocation>
        <location evidence="1">Cytoplasm</location>
    </subcellularLocation>
</comment>
<dbReference type="InterPro" id="IPR000194">
    <property type="entry name" value="ATPase_F1/V1/A1_a/bsu_nucl-bd"/>
</dbReference>
<dbReference type="InterPro" id="IPR003593">
    <property type="entry name" value="AAA+_ATPase"/>
</dbReference>
<dbReference type="GO" id="GO:0030257">
    <property type="term" value="C:type III protein secretion system complex"/>
    <property type="evidence" value="ECO:0007669"/>
    <property type="project" value="InterPro"/>
</dbReference>
<dbReference type="FunFam" id="3.40.50.12240:FF:000002">
    <property type="entry name" value="Flagellum-specific ATP synthase FliI"/>
    <property type="match status" value="1"/>
</dbReference>
<dbReference type="InterPro" id="IPR020003">
    <property type="entry name" value="ATPase_a/bsu_AS"/>
</dbReference>
<name>A0A517PLY7_9PLAN</name>
<evidence type="ECO:0000256" key="2">
    <source>
        <dbReference type="ARBA" id="ARBA00022448"/>
    </source>
</evidence>
<evidence type="ECO:0000256" key="3">
    <source>
        <dbReference type="ARBA" id="ARBA00022490"/>
    </source>
</evidence>
<dbReference type="RefSeq" id="WP_232106797.1">
    <property type="nucleotide sequence ID" value="NZ_CP036266.1"/>
</dbReference>
<dbReference type="InterPro" id="IPR050053">
    <property type="entry name" value="ATPase_alpha/beta_chains"/>
</dbReference>
<dbReference type="SMART" id="SM00382">
    <property type="entry name" value="AAA"/>
    <property type="match status" value="1"/>
</dbReference>
<dbReference type="Pfam" id="PF02874">
    <property type="entry name" value="ATP-synt_ab_N"/>
    <property type="match status" value="1"/>
</dbReference>
<sequence length="461" mass="49617">MFDVSQQIKQILPFRLTGRVTRVVGLTASVSGFPAPLGAVCAIDRENGHAIEAEVVGFQDEETLLLPYEELTGIRRGDRVSLIQSVPAVAVGDEILGRVLDGRGRCIDGKNQAMLAERANLKAKPISPLDRPRIDTPLSTGIRTIDGLLTCGKGQRLGIFAGSGVGKSTLMGQMARQSSADVNVVCLVGERGREVREFLDRDLGPEGLSRSVVIVATSDEPALIRLRAAHLATAVSEYFRDNGKDVLLMMDSVTRYALAQREIGLAAGEPPATRGYPPSVFSLLPKLLERSGRTDSGSITGFYTVLVEADDANEPISDTVRGILDGHIMLSRKLAHESHWPAIDVLQSISRSMNDITSPSHQAAASQLKKLMAAYQQSEDLISIGAYQTGSNAEVDLAIKLRPIWNEFLRQGNTENSNFDLATQGLANLTARMEQLKPMHTEGPEAAADVMSPAEAAGNLN</sequence>
<keyword evidence="5" id="KW-0067">ATP-binding</keyword>
<accession>A0A517PLY7</accession>
<proteinExistence type="predicted"/>
<feature type="region of interest" description="Disordered" evidence="9">
    <location>
        <begin position="442"/>
        <end position="461"/>
    </location>
</feature>
<dbReference type="PANTHER" id="PTHR15184">
    <property type="entry name" value="ATP SYNTHASE"/>
    <property type="match status" value="1"/>
</dbReference>
<dbReference type="AlphaFoldDB" id="A0A517PLY7"/>
<organism evidence="11 12">
    <name type="scientific">Gimesia chilikensis</name>
    <dbReference type="NCBI Taxonomy" id="2605989"/>
    <lineage>
        <taxon>Bacteria</taxon>
        <taxon>Pseudomonadati</taxon>
        <taxon>Planctomycetota</taxon>
        <taxon>Planctomycetia</taxon>
        <taxon>Planctomycetales</taxon>
        <taxon>Planctomycetaceae</taxon>
        <taxon>Gimesia</taxon>
    </lineage>
</organism>
<dbReference type="InterPro" id="IPR005714">
    <property type="entry name" value="ATPase_T3SS_FliI/YscN"/>
</dbReference>
<protein>
    <submittedName>
        <fullName evidence="11">Putative ATP synthase YscN</fullName>
    </submittedName>
</protein>
<evidence type="ECO:0000313" key="12">
    <source>
        <dbReference type="Proteomes" id="UP000320421"/>
    </source>
</evidence>
<evidence type="ECO:0000256" key="6">
    <source>
        <dbReference type="ARBA" id="ARBA00022927"/>
    </source>
</evidence>
<dbReference type="CDD" id="cd01136">
    <property type="entry name" value="ATPase_flagellum-secretory_path_III"/>
    <property type="match status" value="1"/>
</dbReference>
<keyword evidence="4" id="KW-0547">Nucleotide-binding</keyword>
<comment type="catalytic activity">
    <reaction evidence="8">
        <text>ATP + H2O + cellular proteinSide 1 = ADP + phosphate + cellular proteinSide 2.</text>
        <dbReference type="EC" id="7.4.2.8"/>
    </reaction>
</comment>
<evidence type="ECO:0000256" key="8">
    <source>
        <dbReference type="ARBA" id="ARBA00034006"/>
    </source>
</evidence>
<evidence type="ECO:0000259" key="10">
    <source>
        <dbReference type="SMART" id="SM00382"/>
    </source>
</evidence>
<dbReference type="SUPFAM" id="SSF52540">
    <property type="entry name" value="P-loop containing nucleoside triphosphate hydrolases"/>
    <property type="match status" value="1"/>
</dbReference>
<dbReference type="GO" id="GO:0005737">
    <property type="term" value="C:cytoplasm"/>
    <property type="evidence" value="ECO:0007669"/>
    <property type="project" value="UniProtKB-SubCell"/>
</dbReference>
<dbReference type="GO" id="GO:0005524">
    <property type="term" value="F:ATP binding"/>
    <property type="evidence" value="ECO:0007669"/>
    <property type="project" value="UniProtKB-KW"/>
</dbReference>
<dbReference type="InterPro" id="IPR004100">
    <property type="entry name" value="ATPase_F1/V1/A1_a/bsu_N"/>
</dbReference>
<dbReference type="EMBL" id="CP036266">
    <property type="protein sequence ID" value="QDT20388.1"/>
    <property type="molecule type" value="Genomic_DNA"/>
</dbReference>
<dbReference type="NCBIfam" id="TIGR01026">
    <property type="entry name" value="fliI_yscN"/>
    <property type="match status" value="1"/>
</dbReference>
<dbReference type="CDD" id="cd18117">
    <property type="entry name" value="ATP-synt_flagellum-secretory_path_III_N"/>
    <property type="match status" value="1"/>
</dbReference>
<dbReference type="InterPro" id="IPR027417">
    <property type="entry name" value="P-loop_NTPase"/>
</dbReference>
<keyword evidence="2" id="KW-0813">Transport</keyword>
<dbReference type="PROSITE" id="PS00152">
    <property type="entry name" value="ATPASE_ALPHA_BETA"/>
    <property type="match status" value="1"/>
</dbReference>
<dbReference type="GO" id="GO:0046933">
    <property type="term" value="F:proton-transporting ATP synthase activity, rotational mechanism"/>
    <property type="evidence" value="ECO:0007669"/>
    <property type="project" value="TreeGrafter"/>
</dbReference>
<evidence type="ECO:0000313" key="11">
    <source>
        <dbReference type="EMBL" id="QDT20388.1"/>
    </source>
</evidence>
<dbReference type="Pfam" id="PF00006">
    <property type="entry name" value="ATP-synt_ab"/>
    <property type="match status" value="1"/>
</dbReference>
<keyword evidence="7" id="KW-1278">Translocase</keyword>
<evidence type="ECO:0000256" key="1">
    <source>
        <dbReference type="ARBA" id="ARBA00004496"/>
    </source>
</evidence>
<dbReference type="GO" id="GO:0008564">
    <property type="term" value="F:protein-exporting ATPase activity"/>
    <property type="evidence" value="ECO:0007669"/>
    <property type="project" value="UniProtKB-EC"/>
</dbReference>
<dbReference type="PANTHER" id="PTHR15184:SF9">
    <property type="entry name" value="SPI-1 TYPE 3 SECRETION SYSTEM ATPASE"/>
    <property type="match status" value="1"/>
</dbReference>
<keyword evidence="6" id="KW-0653">Protein transport</keyword>
<dbReference type="GO" id="GO:0030254">
    <property type="term" value="P:protein secretion by the type III secretion system"/>
    <property type="evidence" value="ECO:0007669"/>
    <property type="project" value="InterPro"/>
</dbReference>
<evidence type="ECO:0000256" key="4">
    <source>
        <dbReference type="ARBA" id="ARBA00022741"/>
    </source>
</evidence>
<keyword evidence="12" id="KW-1185">Reference proteome</keyword>